<dbReference type="RefSeq" id="XP_013334950.1">
    <property type="nucleotide sequence ID" value="XM_013479496.1"/>
</dbReference>
<evidence type="ECO:0000313" key="2">
    <source>
        <dbReference type="EMBL" id="CDJ58304.1"/>
    </source>
</evidence>
<feature type="non-terminal residue" evidence="2">
    <location>
        <position position="1"/>
    </location>
</feature>
<keyword evidence="3" id="KW-1185">Reference proteome</keyword>
<dbReference type="AlphaFoldDB" id="U6M757"/>
<sequence>YYLMDTGEVSDLLGALKLVSETYDAFHHSQTLGPRAFATVRPDLQQQQEQHQQQGGHDEEEEPVPPPRHRHSQHHQLEQQQQQHLLLQQHQSADSFGSSMAHHSLATEGDIEGEFPRSPTP</sequence>
<feature type="region of interest" description="Disordered" evidence="1">
    <location>
        <begin position="34"/>
        <end position="121"/>
    </location>
</feature>
<dbReference type="Proteomes" id="UP000030763">
    <property type="component" value="Unassembled WGS sequence"/>
</dbReference>
<dbReference type="VEuPathDB" id="ToxoDB:EMWEY_00049470"/>
<evidence type="ECO:0000313" key="3">
    <source>
        <dbReference type="Proteomes" id="UP000030763"/>
    </source>
</evidence>
<organism evidence="2 3">
    <name type="scientific">Eimeria maxima</name>
    <name type="common">Coccidian parasite</name>
    <dbReference type="NCBI Taxonomy" id="5804"/>
    <lineage>
        <taxon>Eukaryota</taxon>
        <taxon>Sar</taxon>
        <taxon>Alveolata</taxon>
        <taxon>Apicomplexa</taxon>
        <taxon>Conoidasida</taxon>
        <taxon>Coccidia</taxon>
        <taxon>Eucoccidiorida</taxon>
        <taxon>Eimeriorina</taxon>
        <taxon>Eimeriidae</taxon>
        <taxon>Eimeria</taxon>
    </lineage>
</organism>
<feature type="compositionally biased region" description="Low complexity" evidence="1">
    <location>
        <begin position="78"/>
        <end position="91"/>
    </location>
</feature>
<dbReference type="GeneID" id="25338933"/>
<feature type="compositionally biased region" description="Low complexity" evidence="1">
    <location>
        <begin position="45"/>
        <end position="55"/>
    </location>
</feature>
<gene>
    <name evidence="2" type="ORF">EMWEY_00049470</name>
</gene>
<reference evidence="2" key="1">
    <citation type="submission" date="2013-10" db="EMBL/GenBank/DDBJ databases">
        <title>Genomic analysis of the causative agents of coccidiosis in chickens.</title>
        <authorList>
            <person name="Reid A.J."/>
            <person name="Blake D."/>
            <person name="Billington K."/>
            <person name="Browne H."/>
            <person name="Dunn M."/>
            <person name="Hung S."/>
            <person name="Kawahara F."/>
            <person name="Miranda-Saavedra D."/>
            <person name="Mourier T."/>
            <person name="Nagra H."/>
            <person name="Otto T.D."/>
            <person name="Rawlings N."/>
            <person name="Sanchez A."/>
            <person name="Sanders M."/>
            <person name="Subramaniam C."/>
            <person name="Tay Y."/>
            <person name="Dear P."/>
            <person name="Doerig C."/>
            <person name="Gruber A."/>
            <person name="Parkinson J."/>
            <person name="Shirley M."/>
            <person name="Wan K.L."/>
            <person name="Berriman M."/>
            <person name="Tomley F."/>
            <person name="Pain A."/>
        </authorList>
    </citation>
    <scope>NUCLEOTIDE SEQUENCE [LARGE SCALE GENOMIC DNA]</scope>
    <source>
        <strain evidence="2">Weybridge</strain>
    </source>
</reference>
<protein>
    <submittedName>
        <fullName evidence="2">Uncharacterized protein</fullName>
    </submittedName>
</protein>
<reference evidence="2" key="2">
    <citation type="submission" date="2013-10" db="EMBL/GenBank/DDBJ databases">
        <authorList>
            <person name="Aslett M."/>
        </authorList>
    </citation>
    <scope>NUCLEOTIDE SEQUENCE [LARGE SCALE GENOMIC DNA]</scope>
    <source>
        <strain evidence="2">Weybridge</strain>
    </source>
</reference>
<accession>U6M757</accession>
<proteinExistence type="predicted"/>
<dbReference type="EMBL" id="HG719590">
    <property type="protein sequence ID" value="CDJ58304.1"/>
    <property type="molecule type" value="Genomic_DNA"/>
</dbReference>
<name>U6M757_EIMMA</name>
<dbReference type="OrthoDB" id="10558541at2759"/>
<evidence type="ECO:0000256" key="1">
    <source>
        <dbReference type="SAM" id="MobiDB-lite"/>
    </source>
</evidence>